<dbReference type="PROSITE" id="PS51257">
    <property type="entry name" value="PROKAR_LIPOPROTEIN"/>
    <property type="match status" value="1"/>
</dbReference>
<keyword evidence="3" id="KW-0574">Periplasm</keyword>
<dbReference type="GO" id="GO:0015920">
    <property type="term" value="P:lipopolysaccharide transport"/>
    <property type="evidence" value="ECO:0007669"/>
    <property type="project" value="InterPro"/>
</dbReference>
<keyword evidence="8" id="KW-1185">Reference proteome</keyword>
<dbReference type="PANTHER" id="PTHR36504">
    <property type="entry name" value="LIPOPOLYSACCHARIDE EXPORT SYSTEM PROTEIN LPTA"/>
    <property type="match status" value="1"/>
</dbReference>
<dbReference type="GO" id="GO:0030288">
    <property type="term" value="C:outer membrane-bounded periplasmic space"/>
    <property type="evidence" value="ECO:0007669"/>
    <property type="project" value="TreeGrafter"/>
</dbReference>
<dbReference type="AlphaFoldDB" id="X2GY47"/>
<dbReference type="HOGENOM" id="CLU_1413375_0_0_6"/>
<organism evidence="6 9">
    <name type="scientific">Gilliamella apicola</name>
    <dbReference type="NCBI Taxonomy" id="1196095"/>
    <lineage>
        <taxon>Bacteria</taxon>
        <taxon>Pseudomonadati</taxon>
        <taxon>Pseudomonadota</taxon>
        <taxon>Gammaproteobacteria</taxon>
        <taxon>Orbales</taxon>
        <taxon>Orbaceae</taxon>
        <taxon>Gilliamella</taxon>
    </lineage>
</organism>
<proteinExistence type="predicted"/>
<evidence type="ECO:0000313" key="9">
    <source>
        <dbReference type="Proteomes" id="UP000194977"/>
    </source>
</evidence>
<dbReference type="OrthoDB" id="5599500at2"/>
<dbReference type="eggNOG" id="COG1934">
    <property type="taxonomic scope" value="Bacteria"/>
</dbReference>
<dbReference type="Proteomes" id="UP000194800">
    <property type="component" value="Unassembled WGS sequence"/>
</dbReference>
<keyword evidence="2 4" id="KW-0732">Signal</keyword>
<dbReference type="GO" id="GO:0001530">
    <property type="term" value="F:lipopolysaccharide binding"/>
    <property type="evidence" value="ECO:0007669"/>
    <property type="project" value="InterPro"/>
</dbReference>
<dbReference type="InterPro" id="IPR014340">
    <property type="entry name" value="LptA"/>
</dbReference>
<gene>
    <name evidence="7" type="ORF">B6C91_06635</name>
    <name evidence="6" type="ORF">B6D08_04610</name>
</gene>
<dbReference type="GO" id="GO:0017089">
    <property type="term" value="F:glycolipid transfer activity"/>
    <property type="evidence" value="ECO:0007669"/>
    <property type="project" value="TreeGrafter"/>
</dbReference>
<evidence type="ECO:0000259" key="5">
    <source>
        <dbReference type="Pfam" id="PF03968"/>
    </source>
</evidence>
<dbReference type="InterPro" id="IPR005653">
    <property type="entry name" value="OstA-like_N"/>
</dbReference>
<keyword evidence="1" id="KW-0813">Transport</keyword>
<evidence type="ECO:0000313" key="8">
    <source>
        <dbReference type="Proteomes" id="UP000194800"/>
    </source>
</evidence>
<evidence type="ECO:0000256" key="3">
    <source>
        <dbReference type="ARBA" id="ARBA00022764"/>
    </source>
</evidence>
<dbReference type="Gene3D" id="2.60.450.10">
    <property type="entry name" value="Lipopolysaccharide (LPS) transport protein A like domain"/>
    <property type="match status" value="1"/>
</dbReference>
<dbReference type="InterPro" id="IPR052037">
    <property type="entry name" value="LPS_export_LptA"/>
</dbReference>
<name>X2GY47_9GAMM</name>
<dbReference type="NCBIfam" id="TIGR03002">
    <property type="entry name" value="outer_YhbN_LptA"/>
    <property type="match status" value="1"/>
</dbReference>
<sequence>MRLQKRFIYPLFFILFISYGCFADEPNTSTSEEQPSTLTSEEQPDNKMLINNKPITIDANNQQIDIDKNIITFSGKVQITQDGLTILADKVIVTDMQDSTKQKITAYGNPVNFKQILPQNNKVVTGHSGQVIYDVKKNTVTLLNNAELFQQDNHVVSSIITYNVKKQLILAQPKKGRVKSTIIASQVKEINK</sequence>
<protein>
    <submittedName>
        <fullName evidence="6">Lipopolysaccharide transport periplasmic protein LptA</fullName>
    </submittedName>
</protein>
<feature type="chain" id="PRO_5011431256" evidence="4">
    <location>
        <begin position="24"/>
        <end position="192"/>
    </location>
</feature>
<evidence type="ECO:0000313" key="7">
    <source>
        <dbReference type="EMBL" id="OTQ10133.1"/>
    </source>
</evidence>
<dbReference type="GeneID" id="29849022"/>
<feature type="signal peptide" evidence="4">
    <location>
        <begin position="1"/>
        <end position="23"/>
    </location>
</feature>
<dbReference type="EMBL" id="NART01000023">
    <property type="protein sequence ID" value="OTQ10133.1"/>
    <property type="molecule type" value="Genomic_DNA"/>
</dbReference>
<evidence type="ECO:0000256" key="1">
    <source>
        <dbReference type="ARBA" id="ARBA00022448"/>
    </source>
</evidence>
<accession>X2GY47</accession>
<dbReference type="GO" id="GO:0009279">
    <property type="term" value="C:cell outer membrane"/>
    <property type="evidence" value="ECO:0007669"/>
    <property type="project" value="TreeGrafter"/>
</dbReference>
<comment type="caution">
    <text evidence="6">The sequence shown here is derived from an EMBL/GenBank/DDBJ whole genome shotgun (WGS) entry which is preliminary data.</text>
</comment>
<dbReference type="RefSeq" id="WP_025314774.1">
    <property type="nucleotide sequence ID" value="NZ_CAMLAF010000046.1"/>
</dbReference>
<evidence type="ECO:0000256" key="4">
    <source>
        <dbReference type="SAM" id="SignalP"/>
    </source>
</evidence>
<evidence type="ECO:0000256" key="2">
    <source>
        <dbReference type="ARBA" id="ARBA00022729"/>
    </source>
</evidence>
<dbReference type="KEGG" id="gap:GAPWK_0548"/>
<dbReference type="Proteomes" id="UP000194977">
    <property type="component" value="Unassembled WGS sequence"/>
</dbReference>
<reference evidence="8 9" key="1">
    <citation type="submission" date="2017-03" db="EMBL/GenBank/DDBJ databases">
        <title>Comparative genomics of honeybee gut symbionts reveal geographically distinct and subgroup specific antibiotic resistance.</title>
        <authorList>
            <person name="Ludvigsen J."/>
            <person name="Porcellato D."/>
            <person name="Labee-Lund T.M."/>
            <person name="Amdam G.V."/>
            <person name="Rudi K."/>
        </authorList>
    </citation>
    <scope>NUCLEOTIDE SEQUENCE [LARGE SCALE GENOMIC DNA]</scope>
    <source>
        <strain evidence="6 9">A-7-12</strain>
        <strain evidence="7 8">A-9-12</strain>
    </source>
</reference>
<dbReference type="PANTHER" id="PTHR36504:SF1">
    <property type="entry name" value="LIPOPOLYSACCHARIDE EXPORT SYSTEM PROTEIN LPTA"/>
    <property type="match status" value="1"/>
</dbReference>
<dbReference type="Pfam" id="PF03968">
    <property type="entry name" value="LptD_N"/>
    <property type="match status" value="1"/>
</dbReference>
<evidence type="ECO:0000313" key="6">
    <source>
        <dbReference type="EMBL" id="OTQ00396.1"/>
    </source>
</evidence>
<feature type="domain" description="Organic solvent tolerance-like N-terminal" evidence="5">
    <location>
        <begin position="56"/>
        <end position="167"/>
    </location>
</feature>
<dbReference type="EMBL" id="NARP01000009">
    <property type="protein sequence ID" value="OTQ00396.1"/>
    <property type="molecule type" value="Genomic_DNA"/>
</dbReference>